<gene>
    <name evidence="2" type="ORF">MERR_LOCUS32660</name>
</gene>
<feature type="compositionally biased region" description="Acidic residues" evidence="1">
    <location>
        <begin position="48"/>
        <end position="77"/>
    </location>
</feature>
<dbReference type="AlphaFoldDB" id="A0A6D2JNF7"/>
<dbReference type="EMBL" id="CACVBM020001319">
    <property type="protein sequence ID" value="CAA7045425.1"/>
    <property type="molecule type" value="Genomic_DNA"/>
</dbReference>
<proteinExistence type="predicted"/>
<evidence type="ECO:0000313" key="2">
    <source>
        <dbReference type="EMBL" id="CAA7045425.1"/>
    </source>
</evidence>
<comment type="caution">
    <text evidence="2">The sequence shown here is derived from an EMBL/GenBank/DDBJ whole genome shotgun (WGS) entry which is preliminary data.</text>
</comment>
<protein>
    <submittedName>
        <fullName evidence="2">Uncharacterized protein</fullName>
    </submittedName>
</protein>
<feature type="compositionally biased region" description="Polar residues" evidence="1">
    <location>
        <begin position="85"/>
        <end position="98"/>
    </location>
</feature>
<organism evidence="2 3">
    <name type="scientific">Microthlaspi erraticum</name>
    <dbReference type="NCBI Taxonomy" id="1685480"/>
    <lineage>
        <taxon>Eukaryota</taxon>
        <taxon>Viridiplantae</taxon>
        <taxon>Streptophyta</taxon>
        <taxon>Embryophyta</taxon>
        <taxon>Tracheophyta</taxon>
        <taxon>Spermatophyta</taxon>
        <taxon>Magnoliopsida</taxon>
        <taxon>eudicotyledons</taxon>
        <taxon>Gunneridae</taxon>
        <taxon>Pentapetalae</taxon>
        <taxon>rosids</taxon>
        <taxon>malvids</taxon>
        <taxon>Brassicales</taxon>
        <taxon>Brassicaceae</taxon>
        <taxon>Coluteocarpeae</taxon>
        <taxon>Microthlaspi</taxon>
    </lineage>
</organism>
<reference evidence="2" key="1">
    <citation type="submission" date="2020-01" db="EMBL/GenBank/DDBJ databases">
        <authorList>
            <person name="Mishra B."/>
        </authorList>
    </citation>
    <scope>NUCLEOTIDE SEQUENCE [LARGE SCALE GENOMIC DNA]</scope>
</reference>
<keyword evidence="3" id="KW-1185">Reference proteome</keyword>
<feature type="region of interest" description="Disordered" evidence="1">
    <location>
        <begin position="38"/>
        <end position="106"/>
    </location>
</feature>
<name>A0A6D2JNF7_9BRAS</name>
<sequence length="106" mass="12397">MQGKEGLRCKPIWRGWIKDGRSDAEDMSTLRKSLRRREMALQKRSDETESEEEGEEVNQLVDEDEQENQDEPMEEVEQEKRRMSSPCTKSTTMLSSPWTFGDQVPT</sequence>
<dbReference type="Proteomes" id="UP000467841">
    <property type="component" value="Unassembled WGS sequence"/>
</dbReference>
<evidence type="ECO:0000313" key="3">
    <source>
        <dbReference type="Proteomes" id="UP000467841"/>
    </source>
</evidence>
<feature type="compositionally biased region" description="Basic and acidic residues" evidence="1">
    <location>
        <begin position="38"/>
        <end position="47"/>
    </location>
</feature>
<accession>A0A6D2JNF7</accession>
<evidence type="ECO:0000256" key="1">
    <source>
        <dbReference type="SAM" id="MobiDB-lite"/>
    </source>
</evidence>